<dbReference type="Proteomes" id="UP000249218">
    <property type="component" value="Unassembled WGS sequence"/>
</dbReference>
<reference evidence="1 2" key="1">
    <citation type="journal article" date="2017" name="BMC Biol.">
        <title>Genomic innovations, transcriptional plasticity and gene loss underlying the evolution and divergence of two highly polyphagous and invasive Helicoverpa pest species.</title>
        <authorList>
            <person name="Pearce S.L."/>
            <person name="Clarke D.F."/>
            <person name="East P.D."/>
            <person name="Elfekih S."/>
            <person name="Gordon K.H."/>
            <person name="Jermiin L.S."/>
            <person name="McGaughran A."/>
            <person name="Oakeshott J.G."/>
            <person name="Papanikolaou A."/>
            <person name="Perera O.P."/>
            <person name="Rane R.V."/>
            <person name="Richards S."/>
            <person name="Tay W.T."/>
            <person name="Walsh T.K."/>
            <person name="Anderson A."/>
            <person name="Anderson C.J."/>
            <person name="Asgari S."/>
            <person name="Board P.G."/>
            <person name="Bretschneider A."/>
            <person name="Campbell P.M."/>
            <person name="Chertemps T."/>
            <person name="Christeller J.T."/>
            <person name="Coppin C.W."/>
            <person name="Downes S.J."/>
            <person name="Duan G."/>
            <person name="Farnsworth C.A."/>
            <person name="Good R.T."/>
            <person name="Han L.B."/>
            <person name="Han Y.C."/>
            <person name="Hatje K."/>
            <person name="Horne I."/>
            <person name="Huang Y.P."/>
            <person name="Hughes D.S."/>
            <person name="Jacquin-Joly E."/>
            <person name="James W."/>
            <person name="Jhangiani S."/>
            <person name="Kollmar M."/>
            <person name="Kuwar S.S."/>
            <person name="Li S."/>
            <person name="Liu N.Y."/>
            <person name="Maibeche M.T."/>
            <person name="Miller J.R."/>
            <person name="Montagne N."/>
            <person name="Perry T."/>
            <person name="Qu J."/>
            <person name="Song S.V."/>
            <person name="Sutton G.G."/>
            <person name="Vogel H."/>
            <person name="Walenz B.P."/>
            <person name="Xu W."/>
            <person name="Zhang H.J."/>
            <person name="Zou Z."/>
            <person name="Batterham P."/>
            <person name="Edwards O.R."/>
            <person name="Feyereisen R."/>
            <person name="Gibbs R.A."/>
            <person name="Heckel D.G."/>
            <person name="McGrath A."/>
            <person name="Robin C."/>
            <person name="Scherer S.E."/>
            <person name="Worley K.C."/>
            <person name="Wu Y.D."/>
        </authorList>
    </citation>
    <scope>NUCLEOTIDE SEQUENCE [LARGE SCALE GENOMIC DNA]</scope>
    <source>
        <strain evidence="1">Harm_GR_Male_#8</strain>
        <tissue evidence="1">Whole organism</tissue>
    </source>
</reference>
<accession>A0A2W1BS06</accession>
<proteinExistence type="predicted"/>
<dbReference type="AlphaFoldDB" id="A0A2W1BS06"/>
<organism evidence="1 2">
    <name type="scientific">Helicoverpa armigera</name>
    <name type="common">Cotton bollworm</name>
    <name type="synonym">Heliothis armigera</name>
    <dbReference type="NCBI Taxonomy" id="29058"/>
    <lineage>
        <taxon>Eukaryota</taxon>
        <taxon>Metazoa</taxon>
        <taxon>Ecdysozoa</taxon>
        <taxon>Arthropoda</taxon>
        <taxon>Hexapoda</taxon>
        <taxon>Insecta</taxon>
        <taxon>Pterygota</taxon>
        <taxon>Neoptera</taxon>
        <taxon>Endopterygota</taxon>
        <taxon>Lepidoptera</taxon>
        <taxon>Glossata</taxon>
        <taxon>Ditrysia</taxon>
        <taxon>Noctuoidea</taxon>
        <taxon>Noctuidae</taxon>
        <taxon>Heliothinae</taxon>
        <taxon>Helicoverpa</taxon>
    </lineage>
</organism>
<protein>
    <submittedName>
        <fullName evidence="1">Uncharacterized protein</fullName>
    </submittedName>
</protein>
<evidence type="ECO:0000313" key="2">
    <source>
        <dbReference type="Proteomes" id="UP000249218"/>
    </source>
</evidence>
<evidence type="ECO:0000313" key="1">
    <source>
        <dbReference type="EMBL" id="PZC75570.1"/>
    </source>
</evidence>
<gene>
    <name evidence="1" type="primary">HaOG205997</name>
    <name evidence="1" type="ORF">B5X24_HaOG205997</name>
</gene>
<name>A0A2W1BS06_HELAM</name>
<sequence length="78" mass="8749">MMQVYIEAVRQLILADEHVAYGEIEASVGISGTTVKNILHKELGRFDRGESKQVYDIVSGNESWIYAYDPDSKQQSAV</sequence>
<keyword evidence="2" id="KW-1185">Reference proteome</keyword>
<dbReference type="EMBL" id="KZ149992">
    <property type="protein sequence ID" value="PZC75570.1"/>
    <property type="molecule type" value="Genomic_DNA"/>
</dbReference>